<feature type="transmembrane region" description="Helical" evidence="6">
    <location>
        <begin position="77"/>
        <end position="96"/>
    </location>
</feature>
<dbReference type="Gene3D" id="1.20.1250.20">
    <property type="entry name" value="MFS general substrate transporter like domains"/>
    <property type="match status" value="1"/>
</dbReference>
<keyword evidence="5 6" id="KW-0472">Membrane</keyword>
<feature type="transmembrane region" description="Helical" evidence="6">
    <location>
        <begin position="266"/>
        <end position="286"/>
    </location>
</feature>
<evidence type="ECO:0000256" key="1">
    <source>
        <dbReference type="ARBA" id="ARBA00004651"/>
    </source>
</evidence>
<evidence type="ECO:0000256" key="3">
    <source>
        <dbReference type="ARBA" id="ARBA00022692"/>
    </source>
</evidence>
<feature type="transmembrane region" description="Helical" evidence="6">
    <location>
        <begin position="298"/>
        <end position="314"/>
    </location>
</feature>
<dbReference type="GO" id="GO:0005886">
    <property type="term" value="C:plasma membrane"/>
    <property type="evidence" value="ECO:0007669"/>
    <property type="project" value="UniProtKB-SubCell"/>
</dbReference>
<dbReference type="GO" id="GO:0022857">
    <property type="term" value="F:transmembrane transporter activity"/>
    <property type="evidence" value="ECO:0007669"/>
    <property type="project" value="InterPro"/>
</dbReference>
<comment type="subcellular location">
    <subcellularLocation>
        <location evidence="1">Cell membrane</location>
        <topology evidence="1">Multi-pass membrane protein</topology>
    </subcellularLocation>
</comment>
<reference evidence="8 9" key="1">
    <citation type="submission" date="2019-03" db="EMBL/GenBank/DDBJ databases">
        <title>Genomic Encyclopedia of Type Strains, Phase IV (KMG-IV): sequencing the most valuable type-strain genomes for metagenomic binning, comparative biology and taxonomic classification.</title>
        <authorList>
            <person name="Goeker M."/>
        </authorList>
    </citation>
    <scope>NUCLEOTIDE SEQUENCE [LARGE SCALE GENOMIC DNA]</scope>
    <source>
        <strain evidence="8 9">DSM 1837</strain>
    </source>
</reference>
<feature type="domain" description="Major facilitator superfamily (MFS) profile" evidence="7">
    <location>
        <begin position="11"/>
        <end position="410"/>
    </location>
</feature>
<dbReference type="InterPro" id="IPR011701">
    <property type="entry name" value="MFS"/>
</dbReference>
<proteinExistence type="predicted"/>
<evidence type="ECO:0000313" key="9">
    <source>
        <dbReference type="Proteomes" id="UP000295182"/>
    </source>
</evidence>
<feature type="transmembrane region" description="Helical" evidence="6">
    <location>
        <begin position="233"/>
        <end position="254"/>
    </location>
</feature>
<protein>
    <submittedName>
        <fullName evidence="8">Putative MFS family arabinose efflux permease</fullName>
    </submittedName>
</protein>
<dbReference type="SUPFAM" id="SSF103473">
    <property type="entry name" value="MFS general substrate transporter"/>
    <property type="match status" value="1"/>
</dbReference>
<dbReference type="AlphaFoldDB" id="A0A4R2N5N0"/>
<gene>
    <name evidence="8" type="ORF">EV674_12049</name>
</gene>
<keyword evidence="3 6" id="KW-0812">Transmembrane</keyword>
<evidence type="ECO:0000259" key="7">
    <source>
        <dbReference type="PROSITE" id="PS50850"/>
    </source>
</evidence>
<feature type="transmembrane region" description="Helical" evidence="6">
    <location>
        <begin position="161"/>
        <end position="182"/>
    </location>
</feature>
<dbReference type="PANTHER" id="PTHR43124">
    <property type="entry name" value="PURINE EFFLUX PUMP PBUE"/>
    <property type="match status" value="1"/>
</dbReference>
<comment type="caution">
    <text evidence="8">The sequence shown here is derived from an EMBL/GenBank/DDBJ whole genome shotgun (WGS) entry which is preliminary data.</text>
</comment>
<dbReference type="EMBL" id="SLXH01000020">
    <property type="protein sequence ID" value="TCP16180.1"/>
    <property type="molecule type" value="Genomic_DNA"/>
</dbReference>
<feature type="transmembrane region" description="Helical" evidence="6">
    <location>
        <begin position="320"/>
        <end position="337"/>
    </location>
</feature>
<name>A0A4R2N5N0_9BURK</name>
<feature type="transmembrane region" description="Helical" evidence="6">
    <location>
        <begin position="135"/>
        <end position="155"/>
    </location>
</feature>
<accession>A0A4R2N5N0</accession>
<feature type="transmembrane region" description="Helical" evidence="6">
    <location>
        <begin position="102"/>
        <end position="123"/>
    </location>
</feature>
<sequence>MPSAVTQDTVMLRTIGLAAFASMAAMRVCDPMLVTLSQEFAVTTGDASAVVAAFAVAYGVLQLFYGPLGDRIGKLRVIAAAASGCAVFSAITALAPSLTLLVLARAAMGAAAAGIIPLSMAWIGDQVPYAQRQEALARLMGATVSGMMFGQWFGGFAAQNWGWRSAFAALALLFALAAAGLLRQLRGGQGAAVPAPGSAAGTGAATATEAAAPPASALSYVQKTLALLRVPRVRWVLTVTAIEGACAFGTLAFVPSRLIDGFGLSASAAGAVMVLYGVGGLCYSLFARRWLAALGERGLALTGGTLLAAGLLALAWSPWIAGAVAGCFASGLGFYMLHNTLQTQATQMTPEARGTAVTLFACLLFLGQSCGVLVMAASVDRGLLAPMFTLAALGVGVLGVLVSRKLHAWS</sequence>
<evidence type="ECO:0000256" key="2">
    <source>
        <dbReference type="ARBA" id="ARBA00022475"/>
    </source>
</evidence>
<dbReference type="InterPro" id="IPR036259">
    <property type="entry name" value="MFS_trans_sf"/>
</dbReference>
<dbReference type="InterPro" id="IPR020846">
    <property type="entry name" value="MFS_dom"/>
</dbReference>
<evidence type="ECO:0000313" key="8">
    <source>
        <dbReference type="EMBL" id="TCP16180.1"/>
    </source>
</evidence>
<dbReference type="Proteomes" id="UP000295182">
    <property type="component" value="Unassembled WGS sequence"/>
</dbReference>
<evidence type="ECO:0000256" key="5">
    <source>
        <dbReference type="ARBA" id="ARBA00023136"/>
    </source>
</evidence>
<keyword evidence="2" id="KW-1003">Cell membrane</keyword>
<keyword evidence="4 6" id="KW-1133">Transmembrane helix</keyword>
<keyword evidence="9" id="KW-1185">Reference proteome</keyword>
<dbReference type="PROSITE" id="PS50850">
    <property type="entry name" value="MFS"/>
    <property type="match status" value="1"/>
</dbReference>
<dbReference type="InterPro" id="IPR050189">
    <property type="entry name" value="MFS_Efflux_Transporters"/>
</dbReference>
<evidence type="ECO:0000256" key="4">
    <source>
        <dbReference type="ARBA" id="ARBA00022989"/>
    </source>
</evidence>
<dbReference type="PANTHER" id="PTHR43124:SF3">
    <property type="entry name" value="CHLORAMPHENICOL EFFLUX PUMP RV0191"/>
    <property type="match status" value="1"/>
</dbReference>
<dbReference type="Pfam" id="PF07690">
    <property type="entry name" value="MFS_1"/>
    <property type="match status" value="1"/>
</dbReference>
<feature type="transmembrane region" description="Helical" evidence="6">
    <location>
        <begin position="357"/>
        <end position="377"/>
    </location>
</feature>
<feature type="transmembrane region" description="Helical" evidence="6">
    <location>
        <begin position="47"/>
        <end position="65"/>
    </location>
</feature>
<feature type="transmembrane region" description="Helical" evidence="6">
    <location>
        <begin position="383"/>
        <end position="402"/>
    </location>
</feature>
<evidence type="ECO:0000256" key="6">
    <source>
        <dbReference type="SAM" id="Phobius"/>
    </source>
</evidence>
<organism evidence="8 9">
    <name type="scientific">Simplicispira metamorpha</name>
    <dbReference type="NCBI Taxonomy" id="80881"/>
    <lineage>
        <taxon>Bacteria</taxon>
        <taxon>Pseudomonadati</taxon>
        <taxon>Pseudomonadota</taxon>
        <taxon>Betaproteobacteria</taxon>
        <taxon>Burkholderiales</taxon>
        <taxon>Comamonadaceae</taxon>
        <taxon>Simplicispira</taxon>
    </lineage>
</organism>